<dbReference type="GO" id="GO:0042162">
    <property type="term" value="F:telomeric DNA binding"/>
    <property type="evidence" value="ECO:0007669"/>
    <property type="project" value="TreeGrafter"/>
</dbReference>
<dbReference type="Proteomes" id="UP000053766">
    <property type="component" value="Unassembled WGS sequence"/>
</dbReference>
<protein>
    <recommendedName>
        <fullName evidence="3">Telomere-associated protein Rif1 N-terminal domain-containing protein</fullName>
    </recommendedName>
</protein>
<dbReference type="Gene3D" id="1.25.40.720">
    <property type="entry name" value="Telomere length regulation protein 2, C-terminal domain"/>
    <property type="match status" value="1"/>
</dbReference>
<dbReference type="PANTHER" id="PTHR15830">
    <property type="entry name" value="TELOMERE LENGTH REGULATION PROTEIN TEL2 FAMILY MEMBER"/>
    <property type="match status" value="1"/>
</dbReference>
<dbReference type="GO" id="GO:0051879">
    <property type="term" value="F:Hsp90 protein binding"/>
    <property type="evidence" value="ECO:0007669"/>
    <property type="project" value="TreeGrafter"/>
</dbReference>
<proteinExistence type="predicted"/>
<dbReference type="GO" id="GO:0051083">
    <property type="term" value="P:'de novo' cotranslational protein folding"/>
    <property type="evidence" value="ECO:0007669"/>
    <property type="project" value="TreeGrafter"/>
</dbReference>
<reference evidence="2" key="2">
    <citation type="journal article" date="2016" name="Sci. Rep.">
        <title>Dictyocaulus viviparus genome, variome and transcriptome elucidate lungworm biology and support future intervention.</title>
        <authorList>
            <person name="McNulty S.N."/>
            <person name="Strube C."/>
            <person name="Rosa B.A."/>
            <person name="Martin J.C."/>
            <person name="Tyagi R."/>
            <person name="Choi Y.J."/>
            <person name="Wang Q."/>
            <person name="Hallsworth Pepin K."/>
            <person name="Zhang X."/>
            <person name="Ozersky P."/>
            <person name="Wilson R.K."/>
            <person name="Sternberg P.W."/>
            <person name="Gasser R.B."/>
            <person name="Mitreva M."/>
        </authorList>
    </citation>
    <scope>NUCLEOTIDE SEQUENCE [LARGE SCALE GENOMIC DNA]</scope>
    <source>
        <strain evidence="2">HannoverDv2000</strain>
    </source>
</reference>
<dbReference type="GO" id="GO:0005829">
    <property type="term" value="C:cytosol"/>
    <property type="evidence" value="ECO:0007669"/>
    <property type="project" value="TreeGrafter"/>
</dbReference>
<keyword evidence="2" id="KW-1185">Reference proteome</keyword>
<accession>A0A0D8XG32</accession>
<dbReference type="OrthoDB" id="10258062at2759"/>
<gene>
    <name evidence="1" type="ORF">DICVIV_10429</name>
</gene>
<evidence type="ECO:0000313" key="1">
    <source>
        <dbReference type="EMBL" id="KJH43563.1"/>
    </source>
</evidence>
<evidence type="ECO:0000313" key="2">
    <source>
        <dbReference type="Proteomes" id="UP000053766"/>
    </source>
</evidence>
<feature type="non-terminal residue" evidence="1">
    <location>
        <position position="1"/>
    </location>
</feature>
<dbReference type="STRING" id="29172.A0A0D8XG32"/>
<dbReference type="PANTHER" id="PTHR15830:SF10">
    <property type="entry name" value="TELOMERE LENGTH REGULATION PROTEIN TEL2 HOMOLOG"/>
    <property type="match status" value="1"/>
</dbReference>
<name>A0A0D8XG32_DICVI</name>
<sequence length="178" mass="20086">LNDWKEIVEARIRSNTRRFTTKKKSEILAPNRFAPVATLFFYPLLRTETEEHLELKGRDSAFFARLLICVSEILQAARNAPSVVRMAESLAEVVTPLRFHPEVFIQSAVLFAYFSITVAVPDAVFRDAFGNAVSKWIEWAIFCADNIDVSEQQRSIARSVAAVLLQKAEEIPTILESG</sequence>
<evidence type="ECO:0008006" key="3">
    <source>
        <dbReference type="Google" id="ProtNLM"/>
    </source>
</evidence>
<dbReference type="EMBL" id="KN716548">
    <property type="protein sequence ID" value="KJH43563.1"/>
    <property type="molecule type" value="Genomic_DNA"/>
</dbReference>
<organism evidence="1 2">
    <name type="scientific">Dictyocaulus viviparus</name>
    <name type="common">Bovine lungworm</name>
    <dbReference type="NCBI Taxonomy" id="29172"/>
    <lineage>
        <taxon>Eukaryota</taxon>
        <taxon>Metazoa</taxon>
        <taxon>Ecdysozoa</taxon>
        <taxon>Nematoda</taxon>
        <taxon>Chromadorea</taxon>
        <taxon>Rhabditida</taxon>
        <taxon>Rhabditina</taxon>
        <taxon>Rhabditomorpha</taxon>
        <taxon>Strongyloidea</taxon>
        <taxon>Metastrongylidae</taxon>
        <taxon>Dictyocaulus</taxon>
    </lineage>
</organism>
<dbReference type="InterPro" id="IPR051970">
    <property type="entry name" value="TEL2_Regulation"/>
</dbReference>
<dbReference type="InterPro" id="IPR038528">
    <property type="entry name" value="TEL2_C_sf"/>
</dbReference>
<reference evidence="1 2" key="1">
    <citation type="submission" date="2013-11" db="EMBL/GenBank/DDBJ databases">
        <title>Draft genome of the bovine lungworm Dictyocaulus viviparus.</title>
        <authorList>
            <person name="Mitreva M."/>
        </authorList>
    </citation>
    <scope>NUCLEOTIDE SEQUENCE [LARGE SCALE GENOMIC DNA]</scope>
    <source>
        <strain evidence="1 2">HannoverDv2000</strain>
    </source>
</reference>
<dbReference type="AlphaFoldDB" id="A0A0D8XG32"/>